<dbReference type="NCBIfam" id="TIGR01076">
    <property type="entry name" value="sortase_fam"/>
    <property type="match status" value="1"/>
</dbReference>
<keyword evidence="6" id="KW-1185">Reference proteome</keyword>
<dbReference type="EMBL" id="PEBI01000004">
    <property type="protein sequence ID" value="PJM72740.1"/>
    <property type="molecule type" value="Genomic_DNA"/>
</dbReference>
<feature type="compositionally biased region" description="Basic and acidic residues" evidence="3">
    <location>
        <begin position="62"/>
        <end position="71"/>
    </location>
</feature>
<evidence type="ECO:0000313" key="5">
    <source>
        <dbReference type="EMBL" id="PJM72740.1"/>
    </source>
</evidence>
<evidence type="ECO:0000256" key="2">
    <source>
        <dbReference type="PIRSR" id="PIRSR605754-1"/>
    </source>
</evidence>
<dbReference type="AlphaFoldDB" id="A0A2M9H7E5"/>
<dbReference type="SUPFAM" id="SSF63817">
    <property type="entry name" value="Sortase"/>
    <property type="match status" value="1"/>
</dbReference>
<dbReference type="InterPro" id="IPR042002">
    <property type="entry name" value="Sortase_C"/>
</dbReference>
<keyword evidence="4" id="KW-1133">Transmembrane helix</keyword>
<gene>
    <name evidence="5" type="ORF">CS006_09275</name>
</gene>
<sequence length="361" mass="39208">MTGRPSSGISGFGRPSIASAAPHDDPRGMAIRILRGFTLSKSHTRATQYLGNHMPGQPHIRTTKESEDMAKHKTSRSRASDRLITVAAMLLILAGIGVFSYPILADLLSTRQHDQVIADYSGTASTMSAAEKAKQLKLAREYNDNLSGEPLHDPFVPGSGYALPQNYTDVLNINGDGVMGTISIPKLKLNLPIYHGTDDETLAKGIGHMRQTALPIGGKGNRSVLTGHRGLPDAELFTRLDELKKGDVFLIGVLDETHAYKVVDIRVVKPDELSSIRAIKGRDLVTLVTCTPYGINTHRLLVTGERTAYHPSQRKEPVVSFSPTSPDTWFRFGGIAAAATLLAIGGARWWRGRRNCPAKEA</sequence>
<evidence type="ECO:0000313" key="6">
    <source>
        <dbReference type="Proteomes" id="UP000229095"/>
    </source>
</evidence>
<dbReference type="Gene3D" id="2.40.260.10">
    <property type="entry name" value="Sortase"/>
    <property type="match status" value="1"/>
</dbReference>
<dbReference type="OrthoDB" id="5242161at2"/>
<keyword evidence="4" id="KW-0812">Transmembrane</keyword>
<keyword evidence="1" id="KW-0378">Hydrolase</keyword>
<dbReference type="NCBIfam" id="NF033745">
    <property type="entry name" value="class_C_sortase"/>
    <property type="match status" value="1"/>
</dbReference>
<dbReference type="Proteomes" id="UP000229095">
    <property type="component" value="Unassembled WGS sequence"/>
</dbReference>
<evidence type="ECO:0000256" key="4">
    <source>
        <dbReference type="SAM" id="Phobius"/>
    </source>
</evidence>
<dbReference type="Pfam" id="PF04203">
    <property type="entry name" value="Sortase"/>
    <property type="match status" value="1"/>
</dbReference>
<evidence type="ECO:0000256" key="3">
    <source>
        <dbReference type="SAM" id="MobiDB-lite"/>
    </source>
</evidence>
<keyword evidence="4" id="KW-0472">Membrane</keyword>
<feature type="active site" description="Proton donor/acceptor" evidence="2">
    <location>
        <position position="228"/>
    </location>
</feature>
<feature type="transmembrane region" description="Helical" evidence="4">
    <location>
        <begin position="83"/>
        <end position="104"/>
    </location>
</feature>
<dbReference type="InterPro" id="IPR005754">
    <property type="entry name" value="Sortase"/>
</dbReference>
<feature type="active site" description="Acyl-thioester intermediate" evidence="2">
    <location>
        <position position="290"/>
    </location>
</feature>
<protein>
    <submittedName>
        <fullName evidence="5">Class C sortase</fullName>
    </submittedName>
</protein>
<comment type="caution">
    <text evidence="5">The sequence shown here is derived from an EMBL/GenBank/DDBJ whole genome shotgun (WGS) entry which is preliminary data.</text>
</comment>
<dbReference type="InterPro" id="IPR023365">
    <property type="entry name" value="Sortase_dom-sf"/>
</dbReference>
<feature type="transmembrane region" description="Helical" evidence="4">
    <location>
        <begin position="329"/>
        <end position="350"/>
    </location>
</feature>
<evidence type="ECO:0000256" key="1">
    <source>
        <dbReference type="ARBA" id="ARBA00022801"/>
    </source>
</evidence>
<accession>A0A2M9H7E5</accession>
<feature type="region of interest" description="Disordered" evidence="3">
    <location>
        <begin position="49"/>
        <end position="76"/>
    </location>
</feature>
<reference evidence="5 6" key="1">
    <citation type="submission" date="2017-10" db="EMBL/GenBank/DDBJ databases">
        <title>Draft genome sequences of strains TRE 1, TRE 9, TRE H and TRI 7, isolated from tamarins, belonging to four potential novel Bifidobacterium species.</title>
        <authorList>
            <person name="Mattarelli P."/>
            <person name="Modesto M."/>
            <person name="Puglisi E."/>
            <person name="Morelli L."/>
            <person name="Spezio C."/>
            <person name="Bonetti A."/>
            <person name="Sandri C."/>
        </authorList>
    </citation>
    <scope>NUCLEOTIDE SEQUENCE [LARGE SCALE GENOMIC DNA]</scope>
    <source>
        <strain evidence="6">TRE1</strain>
    </source>
</reference>
<dbReference type="CDD" id="cd05827">
    <property type="entry name" value="Sortase_C"/>
    <property type="match status" value="1"/>
</dbReference>
<name>A0A2M9H7E5_9BIFI</name>
<dbReference type="GO" id="GO:0016787">
    <property type="term" value="F:hydrolase activity"/>
    <property type="evidence" value="ECO:0007669"/>
    <property type="project" value="UniProtKB-KW"/>
</dbReference>
<organism evidence="5 6">
    <name type="scientific">Bifidobacterium primatium</name>
    <dbReference type="NCBI Taxonomy" id="2045438"/>
    <lineage>
        <taxon>Bacteria</taxon>
        <taxon>Bacillati</taxon>
        <taxon>Actinomycetota</taxon>
        <taxon>Actinomycetes</taxon>
        <taxon>Bifidobacteriales</taxon>
        <taxon>Bifidobacteriaceae</taxon>
        <taxon>Bifidobacterium</taxon>
    </lineage>
</organism>
<proteinExistence type="predicted"/>
<feature type="region of interest" description="Disordered" evidence="3">
    <location>
        <begin position="1"/>
        <end position="24"/>
    </location>
</feature>